<feature type="region of interest" description="Disordered" evidence="1">
    <location>
        <begin position="25"/>
        <end position="49"/>
    </location>
</feature>
<name>A0A1J1I3M5_9DIPT</name>
<reference evidence="2 3" key="1">
    <citation type="submission" date="2015-04" db="EMBL/GenBank/DDBJ databases">
        <authorList>
            <person name="Syromyatnikov M.Y."/>
            <person name="Popov V.N."/>
        </authorList>
    </citation>
    <scope>NUCLEOTIDE SEQUENCE [LARGE SCALE GENOMIC DNA]</scope>
</reference>
<protein>
    <submittedName>
        <fullName evidence="2">CLUMA_CG007876, isoform A</fullName>
    </submittedName>
</protein>
<accession>A0A1J1I3M5</accession>
<feature type="compositionally biased region" description="Polar residues" evidence="1">
    <location>
        <begin position="25"/>
        <end position="34"/>
    </location>
</feature>
<dbReference type="EMBL" id="CVRI01000038">
    <property type="protein sequence ID" value="CRK94362.1"/>
    <property type="molecule type" value="Genomic_DNA"/>
</dbReference>
<evidence type="ECO:0000256" key="1">
    <source>
        <dbReference type="SAM" id="MobiDB-lite"/>
    </source>
</evidence>
<organism evidence="2 3">
    <name type="scientific">Clunio marinus</name>
    <dbReference type="NCBI Taxonomy" id="568069"/>
    <lineage>
        <taxon>Eukaryota</taxon>
        <taxon>Metazoa</taxon>
        <taxon>Ecdysozoa</taxon>
        <taxon>Arthropoda</taxon>
        <taxon>Hexapoda</taxon>
        <taxon>Insecta</taxon>
        <taxon>Pterygota</taxon>
        <taxon>Neoptera</taxon>
        <taxon>Endopterygota</taxon>
        <taxon>Diptera</taxon>
        <taxon>Nematocera</taxon>
        <taxon>Chironomoidea</taxon>
        <taxon>Chironomidae</taxon>
        <taxon>Clunio</taxon>
    </lineage>
</organism>
<dbReference type="Proteomes" id="UP000183832">
    <property type="component" value="Unassembled WGS sequence"/>
</dbReference>
<dbReference type="AlphaFoldDB" id="A0A1J1I3M5"/>
<gene>
    <name evidence="2" type="ORF">CLUMA_CG007876</name>
</gene>
<keyword evidence="3" id="KW-1185">Reference proteome</keyword>
<proteinExistence type="predicted"/>
<evidence type="ECO:0000313" key="3">
    <source>
        <dbReference type="Proteomes" id="UP000183832"/>
    </source>
</evidence>
<sequence length="75" mass="8798">MKSLDDLCTELNDHPIKMIEHNRLKSQPSHSFGNHQYDKDTPSLTDGNRHHEHHLSFILRHTITFISLTRTRIAL</sequence>
<evidence type="ECO:0000313" key="2">
    <source>
        <dbReference type="EMBL" id="CRK94362.1"/>
    </source>
</evidence>